<keyword evidence="15" id="KW-1185">Reference proteome</keyword>
<dbReference type="GeneTree" id="ENSGT00390000016211"/>
<dbReference type="GO" id="GO:0005737">
    <property type="term" value="C:cytoplasm"/>
    <property type="evidence" value="ECO:0007669"/>
    <property type="project" value="UniProtKB-SubCell"/>
</dbReference>
<feature type="binding site" evidence="12">
    <location>
        <position position="112"/>
    </location>
    <ligand>
        <name>Fe cation</name>
        <dbReference type="ChEBI" id="CHEBI:24875"/>
        <label>1</label>
    </ligand>
</feature>
<evidence type="ECO:0000313" key="14">
    <source>
        <dbReference type="Ensembl" id="ENSEBUP00000024141.1"/>
    </source>
</evidence>
<dbReference type="Proteomes" id="UP000694388">
    <property type="component" value="Unplaced"/>
</dbReference>
<organism evidence="14 15">
    <name type="scientific">Eptatretus burgeri</name>
    <name type="common">Inshore hagfish</name>
    <dbReference type="NCBI Taxonomy" id="7764"/>
    <lineage>
        <taxon>Eukaryota</taxon>
        <taxon>Metazoa</taxon>
        <taxon>Chordata</taxon>
        <taxon>Craniata</taxon>
        <taxon>Vertebrata</taxon>
        <taxon>Cyclostomata</taxon>
        <taxon>Myxini</taxon>
        <taxon>Myxiniformes</taxon>
        <taxon>Myxinidae</taxon>
        <taxon>Eptatretinae</taxon>
        <taxon>Eptatretus</taxon>
    </lineage>
</organism>
<keyword evidence="6 13" id="KW-0963">Cytoplasm</keyword>
<evidence type="ECO:0000256" key="10">
    <source>
        <dbReference type="ARBA" id="ARBA00029668"/>
    </source>
</evidence>
<comment type="pathway">
    <text evidence="2 13">Polyol metabolism; myo-inositol degradation into D-glucuronate; D-glucuronate from myo-inositol: step 1/1.</text>
</comment>
<evidence type="ECO:0000256" key="7">
    <source>
        <dbReference type="ARBA" id="ARBA00022723"/>
    </source>
</evidence>
<proteinExistence type="inferred from homology"/>
<dbReference type="GO" id="GO:0019310">
    <property type="term" value="P:inositol catabolic process"/>
    <property type="evidence" value="ECO:0007669"/>
    <property type="project" value="UniProtKB-UniRule"/>
</dbReference>
<dbReference type="PANTHER" id="PTHR12588:SF0">
    <property type="entry name" value="INOSITOL OXYGENASE"/>
    <property type="match status" value="1"/>
</dbReference>
<evidence type="ECO:0000256" key="1">
    <source>
        <dbReference type="ARBA" id="ARBA00004496"/>
    </source>
</evidence>
<dbReference type="GO" id="GO:0005506">
    <property type="term" value="F:iron ion binding"/>
    <property type="evidence" value="ECO:0007669"/>
    <property type="project" value="InterPro"/>
</dbReference>
<dbReference type="Pfam" id="PF05153">
    <property type="entry name" value="MIOX"/>
    <property type="match status" value="1"/>
</dbReference>
<accession>A0A8C4R633</accession>
<evidence type="ECO:0000256" key="3">
    <source>
        <dbReference type="ARBA" id="ARBA00005286"/>
    </source>
</evidence>
<keyword evidence="9 12" id="KW-0408">Iron</keyword>
<evidence type="ECO:0000256" key="4">
    <source>
        <dbReference type="ARBA" id="ARBA00011919"/>
    </source>
</evidence>
<feature type="binding site" evidence="12">
    <location>
        <position position="42"/>
    </location>
    <ligand>
        <name>Fe cation</name>
        <dbReference type="ChEBI" id="CHEBI:24875"/>
        <label>1</label>
    </ligand>
</feature>
<dbReference type="AlphaFoldDB" id="A0A8C4R633"/>
<dbReference type="UniPathway" id="UPA00111">
    <property type="reaction ID" value="UER00527"/>
</dbReference>
<dbReference type="PANTHER" id="PTHR12588">
    <property type="entry name" value="MYOINOSITOL OXYGENASE"/>
    <property type="match status" value="1"/>
</dbReference>
<comment type="cofactor">
    <cofactor evidence="12 13">
        <name>Fe cation</name>
        <dbReference type="ChEBI" id="CHEBI:24875"/>
    </cofactor>
    <text evidence="12 13">Binds 2 iron ions per subunit.</text>
</comment>
<evidence type="ECO:0000256" key="5">
    <source>
        <dbReference type="ARBA" id="ARBA00019269"/>
    </source>
</evidence>
<dbReference type="Ensembl" id="ENSEBUT00000024717.1">
    <property type="protein sequence ID" value="ENSEBUP00000024141.1"/>
    <property type="gene ID" value="ENSEBUG00000014868.1"/>
</dbReference>
<evidence type="ECO:0000256" key="12">
    <source>
        <dbReference type="PIRSR" id="PIRSR607828-2"/>
    </source>
</evidence>
<evidence type="ECO:0000256" key="6">
    <source>
        <dbReference type="ARBA" id="ARBA00022490"/>
    </source>
</evidence>
<evidence type="ECO:0000313" key="15">
    <source>
        <dbReference type="Proteomes" id="UP000694388"/>
    </source>
</evidence>
<feature type="binding site" evidence="12">
    <location>
        <position position="171"/>
    </location>
    <ligand>
        <name>Fe cation</name>
        <dbReference type="ChEBI" id="CHEBI:24875"/>
        <label>1</label>
    </ligand>
</feature>
<feature type="binding site" evidence="12">
    <location>
        <position position="138"/>
    </location>
    <ligand>
        <name>Fe cation</name>
        <dbReference type="ChEBI" id="CHEBI:24875"/>
        <label>1</label>
    </ligand>
</feature>
<dbReference type="OMA" id="GCTIPLE"/>
<keyword evidence="8 13" id="KW-0560">Oxidoreductase</keyword>
<name>A0A8C4R633_EPTBU</name>
<evidence type="ECO:0000256" key="2">
    <source>
        <dbReference type="ARBA" id="ARBA00005167"/>
    </source>
</evidence>
<comment type="similarity">
    <text evidence="3 13">Belongs to the myo-inositol oxygenase family.</text>
</comment>
<comment type="catalytic activity">
    <reaction evidence="11 13">
        <text>myo-inositol + O2 = D-glucuronate + H2O + H(+)</text>
        <dbReference type="Rhea" id="RHEA:23696"/>
        <dbReference type="ChEBI" id="CHEBI:15377"/>
        <dbReference type="ChEBI" id="CHEBI:15378"/>
        <dbReference type="ChEBI" id="CHEBI:15379"/>
        <dbReference type="ChEBI" id="CHEBI:17268"/>
        <dbReference type="ChEBI" id="CHEBI:58720"/>
        <dbReference type="EC" id="1.13.99.1"/>
    </reaction>
</comment>
<dbReference type="SUPFAM" id="SSF109604">
    <property type="entry name" value="HD-domain/PDEase-like"/>
    <property type="match status" value="1"/>
</dbReference>
<dbReference type="EC" id="1.13.99.1" evidence="4 13"/>
<sequence length="203" mass="23884">MWGRISNYFLFVDLEKAFNMVQWSMRKLRVEDWFVLVVMAIHDGPKTLAVRINGWSVVGDTFPVGCALQKSVIYHSTSFEENPDIKDPRYNTLYGMYAPCCGLDNVLLSWGHDEYLYQVLKFNGCTIPLEGMYMVRFHSFYPWHTGGDYDHLCNEQDRRMLPWVKEFSKFDLYTKCEELPDISAMRPYYESLIAKYCPGVLCW</sequence>
<feature type="binding site" evidence="12">
    <location>
        <position position="43"/>
    </location>
    <ligand>
        <name>Fe cation</name>
        <dbReference type="ChEBI" id="CHEBI:24875"/>
        <label>1</label>
    </ligand>
</feature>
<dbReference type="GO" id="GO:0050113">
    <property type="term" value="F:inositol oxygenase activity"/>
    <property type="evidence" value="ECO:0007669"/>
    <property type="project" value="UniProtKB-UniRule"/>
</dbReference>
<evidence type="ECO:0000256" key="9">
    <source>
        <dbReference type="ARBA" id="ARBA00023004"/>
    </source>
</evidence>
<comment type="subcellular location">
    <subcellularLocation>
        <location evidence="1 13">Cytoplasm</location>
    </subcellularLocation>
</comment>
<reference evidence="14" key="2">
    <citation type="submission" date="2025-09" db="UniProtKB">
        <authorList>
            <consortium name="Ensembl"/>
        </authorList>
    </citation>
    <scope>IDENTIFICATION</scope>
</reference>
<keyword evidence="7 12" id="KW-0479">Metal-binding</keyword>
<evidence type="ECO:0000256" key="11">
    <source>
        <dbReference type="ARBA" id="ARBA00048271"/>
    </source>
</evidence>
<reference evidence="14" key="1">
    <citation type="submission" date="2025-08" db="UniProtKB">
        <authorList>
            <consortium name="Ensembl"/>
        </authorList>
    </citation>
    <scope>IDENTIFICATION</scope>
</reference>
<dbReference type="InterPro" id="IPR007828">
    <property type="entry name" value="Inositol_oxygenase"/>
</dbReference>
<evidence type="ECO:0000256" key="8">
    <source>
        <dbReference type="ARBA" id="ARBA00023002"/>
    </source>
</evidence>
<protein>
    <recommendedName>
        <fullName evidence="5 13">Inositol oxygenase</fullName>
        <ecNumber evidence="4 13">1.13.99.1</ecNumber>
    </recommendedName>
    <alternativeName>
        <fullName evidence="10 13">Myo-inositol oxygenase</fullName>
    </alternativeName>
</protein>
<evidence type="ECO:0000256" key="13">
    <source>
        <dbReference type="RuleBase" id="RU367039"/>
    </source>
</evidence>